<feature type="domain" description="Insertion element IS402-like" evidence="1">
    <location>
        <begin position="1"/>
        <end position="36"/>
    </location>
</feature>
<sequence>MLYLTKIGCQWRMLPKEFSPWQTAYFYFRKWSRKESLRS</sequence>
<dbReference type="EMBL" id="JAPUAC010000001">
    <property type="protein sequence ID" value="MCZ2652693.1"/>
    <property type="molecule type" value="Genomic_DNA"/>
</dbReference>
<dbReference type="AlphaFoldDB" id="A0ABD4VMM1"/>
<protein>
    <submittedName>
        <fullName evidence="2">Transposase</fullName>
    </submittedName>
</protein>
<evidence type="ECO:0000313" key="3">
    <source>
        <dbReference type="Proteomes" id="UP001075704"/>
    </source>
</evidence>
<evidence type="ECO:0000313" key="2">
    <source>
        <dbReference type="EMBL" id="MCZ2652693.1"/>
    </source>
</evidence>
<comment type="caution">
    <text evidence="2">The sequence shown here is derived from an EMBL/GenBank/DDBJ whole genome shotgun (WGS) entry which is preliminary data.</text>
</comment>
<dbReference type="Proteomes" id="UP001075704">
    <property type="component" value="Unassembled WGS sequence"/>
</dbReference>
<name>A0ABD4VMM1_BACFG</name>
<accession>A0ABD4VMM1</accession>
<dbReference type="InterPro" id="IPR025161">
    <property type="entry name" value="IS402-like_dom"/>
</dbReference>
<evidence type="ECO:0000259" key="1">
    <source>
        <dbReference type="Pfam" id="PF13340"/>
    </source>
</evidence>
<organism evidence="2 3">
    <name type="scientific">Bacteroides fragilis</name>
    <dbReference type="NCBI Taxonomy" id="817"/>
    <lineage>
        <taxon>Bacteria</taxon>
        <taxon>Pseudomonadati</taxon>
        <taxon>Bacteroidota</taxon>
        <taxon>Bacteroidia</taxon>
        <taxon>Bacteroidales</taxon>
        <taxon>Bacteroidaceae</taxon>
        <taxon>Bacteroides</taxon>
    </lineage>
</organism>
<dbReference type="RefSeq" id="WP_233481229.1">
    <property type="nucleotide sequence ID" value="NZ_JAFKPO010000002.1"/>
</dbReference>
<gene>
    <name evidence="2" type="ORF">O1422_00755</name>
</gene>
<proteinExistence type="predicted"/>
<dbReference type="Pfam" id="PF13340">
    <property type="entry name" value="DUF4096"/>
    <property type="match status" value="1"/>
</dbReference>
<reference evidence="2" key="1">
    <citation type="submission" date="2022-12" db="EMBL/GenBank/DDBJ databases">
        <title>Development of a Multilocus Sequence Typing Scheme for Bacteroides fragilis Based on Whole Genome Sequencing Data and Clinical Application.</title>
        <authorList>
            <person name="Nielsen F.D."/>
            <person name="Justesen U.S."/>
        </authorList>
    </citation>
    <scope>NUCLEOTIDE SEQUENCE</scope>
    <source>
        <strain evidence="2">BF_BC_ODE_DK_2015_2</strain>
    </source>
</reference>